<dbReference type="AlphaFoldDB" id="A0A934HRD6"/>
<dbReference type="Pfam" id="PF00582">
    <property type="entry name" value="Usp"/>
    <property type="match status" value="1"/>
</dbReference>
<evidence type="ECO:0000313" key="5">
    <source>
        <dbReference type="Proteomes" id="UP000613255"/>
    </source>
</evidence>
<dbReference type="InterPro" id="IPR006016">
    <property type="entry name" value="UspA"/>
</dbReference>
<keyword evidence="5" id="KW-1185">Reference proteome</keyword>
<evidence type="ECO:0000256" key="2">
    <source>
        <dbReference type="SAM" id="MobiDB-lite"/>
    </source>
</evidence>
<comment type="similarity">
    <text evidence="1">Belongs to the universal stress protein A family.</text>
</comment>
<dbReference type="InterPro" id="IPR014729">
    <property type="entry name" value="Rossmann-like_a/b/a_fold"/>
</dbReference>
<sequence length="139" mass="14637">MFTKIMVPVDLPHAARLERALQVAADLAGLYQAEVCYVAVTASTPGPKGRNPEEFAKSLESFASSQGATHGHRSSSRAMVSTDPSIDMDDTLLKACKETGADLVVMASHVPNVADTLFPSHGGKIARKAGVSVMVVREG</sequence>
<dbReference type="EMBL" id="JAEIJD010000002">
    <property type="protein sequence ID" value="MBI6629175.1"/>
    <property type="molecule type" value="Genomic_DNA"/>
</dbReference>
<dbReference type="RefSeq" id="WP_198685172.1">
    <property type="nucleotide sequence ID" value="NZ_JAEIJD010000002.1"/>
</dbReference>
<proteinExistence type="inferred from homology"/>
<dbReference type="CDD" id="cd00293">
    <property type="entry name" value="USP-like"/>
    <property type="match status" value="1"/>
</dbReference>
<gene>
    <name evidence="4" type="ORF">JAO82_04695</name>
</gene>
<comment type="caution">
    <text evidence="4">The sequence shown here is derived from an EMBL/GenBank/DDBJ whole genome shotgun (WGS) entry which is preliminary data.</text>
</comment>
<reference evidence="4" key="1">
    <citation type="submission" date="2020-12" db="EMBL/GenBank/DDBJ databases">
        <title>Pontibaca salina gen. nov., sp. nov., isolated from marine sediment.</title>
        <authorList>
            <person name="Bo J."/>
            <person name="Wang S."/>
            <person name="Song X."/>
            <person name="Du Z."/>
        </authorList>
    </citation>
    <scope>NUCLEOTIDE SEQUENCE</scope>
    <source>
        <strain evidence="4">S1109L</strain>
    </source>
</reference>
<organism evidence="4 5">
    <name type="scientific">Pontibaca salina</name>
    <dbReference type="NCBI Taxonomy" id="2795731"/>
    <lineage>
        <taxon>Bacteria</taxon>
        <taxon>Pseudomonadati</taxon>
        <taxon>Pseudomonadota</taxon>
        <taxon>Alphaproteobacteria</taxon>
        <taxon>Rhodobacterales</taxon>
        <taxon>Roseobacteraceae</taxon>
        <taxon>Pontibaca</taxon>
    </lineage>
</organism>
<feature type="region of interest" description="Disordered" evidence="2">
    <location>
        <begin position="47"/>
        <end position="83"/>
    </location>
</feature>
<dbReference type="Gene3D" id="3.40.50.620">
    <property type="entry name" value="HUPs"/>
    <property type="match status" value="1"/>
</dbReference>
<evidence type="ECO:0000256" key="1">
    <source>
        <dbReference type="ARBA" id="ARBA00008791"/>
    </source>
</evidence>
<dbReference type="SUPFAM" id="SSF52402">
    <property type="entry name" value="Adenine nucleotide alpha hydrolases-like"/>
    <property type="match status" value="1"/>
</dbReference>
<evidence type="ECO:0000259" key="3">
    <source>
        <dbReference type="Pfam" id="PF00582"/>
    </source>
</evidence>
<feature type="domain" description="UspA" evidence="3">
    <location>
        <begin position="1"/>
        <end position="137"/>
    </location>
</feature>
<dbReference type="PRINTS" id="PR01438">
    <property type="entry name" value="UNVRSLSTRESS"/>
</dbReference>
<dbReference type="Proteomes" id="UP000613255">
    <property type="component" value="Unassembled WGS sequence"/>
</dbReference>
<accession>A0A934HRD6</accession>
<name>A0A934HRD6_9RHOB</name>
<protein>
    <submittedName>
        <fullName evidence="4">Universal stress protein</fullName>
    </submittedName>
</protein>
<evidence type="ECO:0000313" key="4">
    <source>
        <dbReference type="EMBL" id="MBI6629175.1"/>
    </source>
</evidence>
<dbReference type="InterPro" id="IPR006015">
    <property type="entry name" value="Universal_stress_UspA"/>
</dbReference>